<proteinExistence type="predicted"/>
<accession>A0A975BIM4</accession>
<evidence type="ECO:0000313" key="1">
    <source>
        <dbReference type="EMBL" id="QTA85985.1"/>
    </source>
</evidence>
<reference evidence="1" key="1">
    <citation type="journal article" date="2021" name="Microb. Physiol.">
        <title>Proteogenomic Insights into the Physiology of Marine, Sulfate-Reducing, Filamentous Desulfonema limicola and Desulfonema magnum.</title>
        <authorList>
            <person name="Schnaars V."/>
            <person name="Wohlbrand L."/>
            <person name="Scheve S."/>
            <person name="Hinrichs C."/>
            <person name="Reinhardt R."/>
            <person name="Rabus R."/>
        </authorList>
    </citation>
    <scope>NUCLEOTIDE SEQUENCE</scope>
    <source>
        <strain evidence="1">4be13</strain>
    </source>
</reference>
<dbReference type="EMBL" id="CP061800">
    <property type="protein sequence ID" value="QTA85985.1"/>
    <property type="molecule type" value="Genomic_DNA"/>
</dbReference>
<protein>
    <submittedName>
        <fullName evidence="1">Uncharacterized protein</fullName>
    </submittedName>
</protein>
<dbReference type="Proteomes" id="UP000663722">
    <property type="component" value="Chromosome"/>
</dbReference>
<sequence length="38" mass="4311">MAEIFFEDSPDRAVRNYKGTHTDTDSGYQQGIAISLYL</sequence>
<evidence type="ECO:0000313" key="2">
    <source>
        <dbReference type="Proteomes" id="UP000663722"/>
    </source>
</evidence>
<organism evidence="1 2">
    <name type="scientific">Desulfonema magnum</name>
    <dbReference type="NCBI Taxonomy" id="45655"/>
    <lineage>
        <taxon>Bacteria</taxon>
        <taxon>Pseudomonadati</taxon>
        <taxon>Thermodesulfobacteriota</taxon>
        <taxon>Desulfobacteria</taxon>
        <taxon>Desulfobacterales</taxon>
        <taxon>Desulfococcaceae</taxon>
        <taxon>Desulfonema</taxon>
    </lineage>
</organism>
<dbReference type="KEGG" id="dmm:dnm_020020"/>
<gene>
    <name evidence="1" type="ORF">dnm_020020</name>
</gene>
<name>A0A975BIM4_9BACT</name>
<dbReference type="AlphaFoldDB" id="A0A975BIM4"/>
<keyword evidence="2" id="KW-1185">Reference proteome</keyword>